<feature type="non-terminal residue" evidence="9">
    <location>
        <position position="111"/>
    </location>
</feature>
<evidence type="ECO:0000256" key="5">
    <source>
        <dbReference type="ARBA" id="ARBA00022692"/>
    </source>
</evidence>
<comment type="subcellular location">
    <subcellularLocation>
        <location evidence="1">Membrane</location>
        <topology evidence="1">Multi-pass membrane protein</topology>
    </subcellularLocation>
</comment>
<keyword evidence="3" id="KW-0328">Glycosyltransferase</keyword>
<evidence type="ECO:0000256" key="1">
    <source>
        <dbReference type="ARBA" id="ARBA00004141"/>
    </source>
</evidence>
<dbReference type="PANTHER" id="PTHR31488:SF3">
    <property type="entry name" value="C-MANNOSYLTRANSFERASE DPY19L3"/>
    <property type="match status" value="1"/>
</dbReference>
<protein>
    <submittedName>
        <fullName evidence="9">Uncharacterized protein</fullName>
    </submittedName>
</protein>
<feature type="transmembrane region" description="Helical" evidence="8">
    <location>
        <begin position="76"/>
        <end position="94"/>
    </location>
</feature>
<comment type="similarity">
    <text evidence="2">Belongs to the dpy-19 family.</text>
</comment>
<dbReference type="PANTHER" id="PTHR31488">
    <property type="entry name" value="DPY-19-LIKE 1, LIKE (H. SAPIENS)"/>
    <property type="match status" value="1"/>
</dbReference>
<sequence length="111" mass="12889">IFGFITWDTFERLTQNFVLPLYIPAHVLLLGSLVHSVIRRWMRSEPERSSPTLEGKKEHVNDCDKRSDFFIEKPELAFHIVQAVFFGALAITTMRMKYLWTPYICVLASVG</sequence>
<accession>A0A0B6YY84</accession>
<dbReference type="InterPro" id="IPR018732">
    <property type="entry name" value="Dpy-19/Dpy-19-like"/>
</dbReference>
<keyword evidence="7 8" id="KW-0472">Membrane</keyword>
<evidence type="ECO:0000256" key="2">
    <source>
        <dbReference type="ARBA" id="ARBA00008744"/>
    </source>
</evidence>
<evidence type="ECO:0000256" key="6">
    <source>
        <dbReference type="ARBA" id="ARBA00022989"/>
    </source>
</evidence>
<reference evidence="9" key="1">
    <citation type="submission" date="2014-12" db="EMBL/GenBank/DDBJ databases">
        <title>Insight into the proteome of Arion vulgaris.</title>
        <authorList>
            <person name="Aradska J."/>
            <person name="Bulat T."/>
            <person name="Smidak R."/>
            <person name="Sarate P."/>
            <person name="Gangsoo J."/>
            <person name="Sialana F."/>
            <person name="Bilban M."/>
            <person name="Lubec G."/>
        </authorList>
    </citation>
    <scope>NUCLEOTIDE SEQUENCE</scope>
    <source>
        <tissue evidence="9">Skin</tissue>
    </source>
</reference>
<dbReference type="GO" id="GO:0005637">
    <property type="term" value="C:nuclear inner membrane"/>
    <property type="evidence" value="ECO:0007669"/>
    <property type="project" value="TreeGrafter"/>
</dbReference>
<dbReference type="AlphaFoldDB" id="A0A0B6YY84"/>
<evidence type="ECO:0000313" key="9">
    <source>
        <dbReference type="EMBL" id="CEK61072.1"/>
    </source>
</evidence>
<keyword evidence="6 8" id="KW-1133">Transmembrane helix</keyword>
<dbReference type="GO" id="GO:0000030">
    <property type="term" value="F:mannosyltransferase activity"/>
    <property type="evidence" value="ECO:0007669"/>
    <property type="project" value="TreeGrafter"/>
</dbReference>
<proteinExistence type="inferred from homology"/>
<evidence type="ECO:0000256" key="8">
    <source>
        <dbReference type="SAM" id="Phobius"/>
    </source>
</evidence>
<organism evidence="9">
    <name type="scientific">Arion vulgaris</name>
    <dbReference type="NCBI Taxonomy" id="1028688"/>
    <lineage>
        <taxon>Eukaryota</taxon>
        <taxon>Metazoa</taxon>
        <taxon>Spiralia</taxon>
        <taxon>Lophotrochozoa</taxon>
        <taxon>Mollusca</taxon>
        <taxon>Gastropoda</taxon>
        <taxon>Heterobranchia</taxon>
        <taxon>Euthyneura</taxon>
        <taxon>Panpulmonata</taxon>
        <taxon>Eupulmonata</taxon>
        <taxon>Stylommatophora</taxon>
        <taxon>Helicina</taxon>
        <taxon>Arionoidea</taxon>
        <taxon>Arionidae</taxon>
        <taxon>Arion</taxon>
    </lineage>
</organism>
<keyword evidence="5 8" id="KW-0812">Transmembrane</keyword>
<feature type="non-terminal residue" evidence="9">
    <location>
        <position position="1"/>
    </location>
</feature>
<dbReference type="Pfam" id="PF10034">
    <property type="entry name" value="Dpy19"/>
    <property type="match status" value="1"/>
</dbReference>
<evidence type="ECO:0000256" key="4">
    <source>
        <dbReference type="ARBA" id="ARBA00022679"/>
    </source>
</evidence>
<evidence type="ECO:0000256" key="7">
    <source>
        <dbReference type="ARBA" id="ARBA00023136"/>
    </source>
</evidence>
<name>A0A0B6YY84_9EUPU</name>
<keyword evidence="4" id="KW-0808">Transferase</keyword>
<feature type="transmembrane region" description="Helical" evidence="8">
    <location>
        <begin position="17"/>
        <end position="38"/>
    </location>
</feature>
<dbReference type="EMBL" id="HACG01014207">
    <property type="protein sequence ID" value="CEK61072.1"/>
    <property type="molecule type" value="Transcribed_RNA"/>
</dbReference>
<gene>
    <name evidence="9" type="primary">ORF41219</name>
</gene>
<evidence type="ECO:0000256" key="3">
    <source>
        <dbReference type="ARBA" id="ARBA00022676"/>
    </source>
</evidence>